<dbReference type="GO" id="GO:0005615">
    <property type="term" value="C:extracellular space"/>
    <property type="evidence" value="ECO:0007669"/>
    <property type="project" value="TreeGrafter"/>
</dbReference>
<dbReference type="GeneID" id="5133127"/>
<dbReference type="InterPro" id="IPR050149">
    <property type="entry name" value="Collagen_superfamily"/>
</dbReference>
<dbReference type="GO" id="GO:0030020">
    <property type="term" value="F:extracellular matrix structural constituent conferring tensile strength"/>
    <property type="evidence" value="ECO:0007669"/>
    <property type="project" value="TreeGrafter"/>
</dbReference>
<evidence type="ECO:0000256" key="1">
    <source>
        <dbReference type="SAM" id="MobiDB-lite"/>
    </source>
</evidence>
<evidence type="ECO:0000313" key="4">
    <source>
        <dbReference type="Proteomes" id="UP000000987"/>
    </source>
</evidence>
<dbReference type="RefSeq" id="YP_240100.1">
    <property type="nucleotide sequence ID" value="NC_007055.1"/>
</dbReference>
<evidence type="ECO:0000313" key="3">
    <source>
        <dbReference type="EMBL" id="AAX91265.1"/>
    </source>
</evidence>
<dbReference type="GO" id="GO:0031012">
    <property type="term" value="C:extracellular matrix"/>
    <property type="evidence" value="ECO:0007669"/>
    <property type="project" value="TreeGrafter"/>
</dbReference>
<dbReference type="Pfam" id="PF10651">
    <property type="entry name" value="BppU_N"/>
    <property type="match status" value="1"/>
</dbReference>
<evidence type="ECO:0000259" key="2">
    <source>
        <dbReference type="Pfam" id="PF10651"/>
    </source>
</evidence>
<protein>
    <submittedName>
        <fullName evidence="3">ORF002</fullName>
    </submittedName>
</protein>
<dbReference type="PANTHER" id="PTHR24023">
    <property type="entry name" value="COLLAGEN ALPHA"/>
    <property type="match status" value="1"/>
</dbReference>
<feature type="region of interest" description="Disordered" evidence="1">
    <location>
        <begin position="179"/>
        <end position="224"/>
    </location>
</feature>
<reference evidence="3 4" key="1">
    <citation type="journal article" date="2005" name="Proc. Natl. Acad. Sci. U.S.A.">
        <title>The complete genomes and proteomes of 27 Staphylococcus aureus bacteriophages.</title>
        <authorList>
            <person name="Kwan T."/>
            <person name="Liu J."/>
            <person name="Dubow M."/>
            <person name="Gros P."/>
            <person name="Pelletier J."/>
        </authorList>
    </citation>
    <scope>NUCLEOTIDE SEQUENCE</scope>
</reference>
<dbReference type="Gene3D" id="2.60.40.3350">
    <property type="match status" value="1"/>
</dbReference>
<dbReference type="Proteomes" id="UP000000987">
    <property type="component" value="Segment"/>
</dbReference>
<name>Q4ZCC6_9CAUD</name>
<accession>Q4ZCC6</accession>
<dbReference type="Pfam" id="PF01391">
    <property type="entry name" value="Collagen"/>
    <property type="match status" value="1"/>
</dbReference>
<organism evidence="3 4">
    <name type="scientific">Staphylococcus phage 37</name>
    <dbReference type="NCBI Taxonomy" id="2936813"/>
    <lineage>
        <taxon>Viruses</taxon>
        <taxon>Duplodnaviria</taxon>
        <taxon>Heunggongvirae</taxon>
        <taxon>Uroviricota</taxon>
        <taxon>Caudoviricetes</taxon>
        <taxon>Azeredovirinae</taxon>
        <taxon>Phietavirus</taxon>
        <taxon>Phietavirus pv37</taxon>
    </lineage>
</organism>
<dbReference type="InterPro" id="IPR018913">
    <property type="entry name" value="BppU_N"/>
</dbReference>
<dbReference type="GO" id="GO:0030198">
    <property type="term" value="P:extracellular matrix organization"/>
    <property type="evidence" value="ECO:0007669"/>
    <property type="project" value="TreeGrafter"/>
</dbReference>
<dbReference type="Gene3D" id="1.20.5.320">
    <property type="entry name" value="6-Phosphogluconate Dehydrogenase, domain 3"/>
    <property type="match status" value="1"/>
</dbReference>
<keyword evidence="4" id="KW-1185">Reference proteome</keyword>
<dbReference type="PANTHER" id="PTHR24023:SF1082">
    <property type="entry name" value="COLLAGEN TRIPLE HELIX REPEAT"/>
    <property type="match status" value="1"/>
</dbReference>
<dbReference type="InterPro" id="IPR008160">
    <property type="entry name" value="Collagen"/>
</dbReference>
<sequence>MIFKNKDISTNINERGVDIGSIDANFYTEDEQTASIRIFVKWNDKPVNLNLVNMRPVLNLYMQDGSIFEDEAVKIVMPESGVIQYSIPVNVIKHVGKVNAKLFLVNENESIHAVNFSFNIIDSGVEGPVRKELSFNLVDDAIRRIIQESTLSLLDDTFKADVNEALKAYVMANTNEFKGPKGDTGEQGIQGIKGDTGPVGPQGYKGEKGDTGEQGPQGFVGPQGMKGERFTYEDFTGEQLRELRTFVNAASTEQKYIPKTLKDSLLVTPPNNEPIKTYAQNIGDKYFDSFQSLNTVPSNSIGADSSIKMELNSYFFYTFKATDLLSPGNKFSIQIKSDQVDAKTLFQYNIVDVNNAYLVTNTSIPKTSEGEYSIENITIPSNASKINLRIDARSNTSITSLKSVFLFTGALTTLSTITPVESVVEQLSTDFYNLRDDYKEHKLQNELPEIQNSLPIKYIPPKNLALKNTVVSDKIYTDGQGKYHVLFDISTLKNKNGTTYYVSGNGSDSNDGLTDKTPLKNLYAAYKKSDVGTIMVEGNFKYQRTTSGYLLNAINKNINIIGYNGKPKIIASDNLTYTNNATYSNVKQANRTAVLRVIDLNNLEATGDYLELTKMNDLTSVSQTANSWYTDGTIVYINSESNDVQCLLDTDLINEKGEYNIYLENVELIGGRRNVKLDSSNGKIICNDVKMSYCVQSNGNGLEMVGGSQSISYKTEISKSMMDGFNYHKGINGELPYFIEIDCIGRDNGFEKGAGGSKSNNGSTSHDGIKGIRINGIYTRNDGGNTADVNAGTETLNLGCVIADGLQPYNLIVQDCNCYYEFCKSYGNNTAALVNGTGKLYNRMSQFIGNVKDIDGSNERY</sequence>
<dbReference type="KEGG" id="vg:5133127"/>
<feature type="domain" description="BppU N-terminal" evidence="2">
    <location>
        <begin position="4"/>
        <end position="144"/>
    </location>
</feature>
<proteinExistence type="predicted"/>
<dbReference type="EMBL" id="AY954958">
    <property type="protein sequence ID" value="AAX91265.1"/>
    <property type="molecule type" value="Genomic_DNA"/>
</dbReference>